<evidence type="ECO:0000313" key="2">
    <source>
        <dbReference type="EMBL" id="GIL47911.1"/>
    </source>
</evidence>
<organism evidence="2 3">
    <name type="scientific">Volvox africanus</name>
    <dbReference type="NCBI Taxonomy" id="51714"/>
    <lineage>
        <taxon>Eukaryota</taxon>
        <taxon>Viridiplantae</taxon>
        <taxon>Chlorophyta</taxon>
        <taxon>core chlorophytes</taxon>
        <taxon>Chlorophyceae</taxon>
        <taxon>CS clade</taxon>
        <taxon>Chlamydomonadales</taxon>
        <taxon>Volvocaceae</taxon>
        <taxon>Volvox</taxon>
    </lineage>
</organism>
<feature type="region of interest" description="Disordered" evidence="1">
    <location>
        <begin position="115"/>
        <end position="162"/>
    </location>
</feature>
<evidence type="ECO:0000313" key="3">
    <source>
        <dbReference type="Proteomes" id="UP000747399"/>
    </source>
</evidence>
<feature type="compositionally biased region" description="Acidic residues" evidence="1">
    <location>
        <begin position="142"/>
        <end position="162"/>
    </location>
</feature>
<gene>
    <name evidence="2" type="ORF">Vafri_4540</name>
</gene>
<protein>
    <submittedName>
        <fullName evidence="2">Uncharacterized protein</fullName>
    </submittedName>
</protein>
<keyword evidence="3" id="KW-1185">Reference proteome</keyword>
<dbReference type="EMBL" id="BNCO01000005">
    <property type="protein sequence ID" value="GIL47911.1"/>
    <property type="molecule type" value="Genomic_DNA"/>
</dbReference>
<evidence type="ECO:0000256" key="1">
    <source>
        <dbReference type="SAM" id="MobiDB-lite"/>
    </source>
</evidence>
<feature type="compositionally biased region" description="Basic and acidic residues" evidence="1">
    <location>
        <begin position="118"/>
        <end position="127"/>
    </location>
</feature>
<comment type="caution">
    <text evidence="2">The sequence shown here is derived from an EMBL/GenBank/DDBJ whole genome shotgun (WGS) entry which is preliminary data.</text>
</comment>
<dbReference type="AlphaFoldDB" id="A0A8J4AVP0"/>
<dbReference type="Proteomes" id="UP000747399">
    <property type="component" value="Unassembled WGS sequence"/>
</dbReference>
<accession>A0A8J4AVP0</accession>
<sequence length="162" mass="17459">MLLEHVLGVVKNISGSTGANSSGSASRCAVASGSGITVSVLRNSRYVPPAAKRPRTMAPSLPPKQEFERVMSTEMESFLQQKGQMFASQLYMFLVSGLSVRGYDELVFGSDVTPQGMADKKASEGTERVGVGTGRQVLVDLVDNEEYDEDDDDDDDDDLSEV</sequence>
<name>A0A8J4AVP0_9CHLO</name>
<reference evidence="2" key="1">
    <citation type="journal article" date="2021" name="Proc. Natl. Acad. Sci. U.S.A.">
        <title>Three genomes in the algal genus Volvox reveal the fate of a haploid sex-determining region after a transition to homothallism.</title>
        <authorList>
            <person name="Yamamoto K."/>
            <person name="Hamaji T."/>
            <person name="Kawai-Toyooka H."/>
            <person name="Matsuzaki R."/>
            <person name="Takahashi F."/>
            <person name="Nishimura Y."/>
            <person name="Kawachi M."/>
            <person name="Noguchi H."/>
            <person name="Minakuchi Y."/>
            <person name="Umen J.G."/>
            <person name="Toyoda A."/>
            <person name="Nozaki H."/>
        </authorList>
    </citation>
    <scope>NUCLEOTIDE SEQUENCE</scope>
    <source>
        <strain evidence="2">NIES-3780</strain>
    </source>
</reference>
<proteinExistence type="predicted"/>